<feature type="transmembrane region" description="Helical" evidence="1">
    <location>
        <begin position="12"/>
        <end position="32"/>
    </location>
</feature>
<protein>
    <submittedName>
        <fullName evidence="2">Uncharacterized protein</fullName>
    </submittedName>
</protein>
<organism evidence="2 3">
    <name type="scientific">Gluconacetobacter diazotrophicus</name>
    <name type="common">Acetobacter diazotrophicus</name>
    <dbReference type="NCBI Taxonomy" id="33996"/>
    <lineage>
        <taxon>Bacteria</taxon>
        <taxon>Pseudomonadati</taxon>
        <taxon>Pseudomonadota</taxon>
        <taxon>Alphaproteobacteria</taxon>
        <taxon>Acetobacterales</taxon>
        <taxon>Acetobacteraceae</taxon>
        <taxon>Gluconacetobacter</taxon>
    </lineage>
</organism>
<dbReference type="Proteomes" id="UP000550787">
    <property type="component" value="Unassembled WGS sequence"/>
</dbReference>
<feature type="transmembrane region" description="Helical" evidence="1">
    <location>
        <begin position="67"/>
        <end position="91"/>
    </location>
</feature>
<name>A0A7W4NH48_GLUDI</name>
<reference evidence="2 3" key="1">
    <citation type="submission" date="2020-04" db="EMBL/GenBank/DDBJ databases">
        <title>Description of novel Gluconacetobacter.</title>
        <authorList>
            <person name="Sombolestani A."/>
        </authorList>
    </citation>
    <scope>NUCLEOTIDE SEQUENCE [LARGE SCALE GENOMIC DNA]</scope>
    <source>
        <strain evidence="2 3">LMG 7603</strain>
    </source>
</reference>
<keyword evidence="1" id="KW-0812">Transmembrane</keyword>
<evidence type="ECO:0000313" key="3">
    <source>
        <dbReference type="Proteomes" id="UP000550787"/>
    </source>
</evidence>
<sequence>MTEAPPPSIARTLIKTVALVGLTAALMTSLRFSTTIANGVDHIAGTRLWSSLYSIAGASDATQRERLIVIGVAVACFLLALPIVQAGEWAVDRFRARR</sequence>
<dbReference type="AlphaFoldDB" id="A0A7W4NH48"/>
<dbReference type="RefSeq" id="WP_012227466.1">
    <property type="nucleotide sequence ID" value="NZ_JABEQG010000038.1"/>
</dbReference>
<gene>
    <name evidence="2" type="ORF">HLH33_15390</name>
</gene>
<keyword evidence="1" id="KW-0472">Membrane</keyword>
<evidence type="ECO:0000256" key="1">
    <source>
        <dbReference type="SAM" id="Phobius"/>
    </source>
</evidence>
<proteinExistence type="predicted"/>
<accession>A0A7W4NH48</accession>
<evidence type="ECO:0000313" key="2">
    <source>
        <dbReference type="EMBL" id="MBB2157679.1"/>
    </source>
</evidence>
<keyword evidence="1" id="KW-1133">Transmembrane helix</keyword>
<comment type="caution">
    <text evidence="2">The sequence shown here is derived from an EMBL/GenBank/DDBJ whole genome shotgun (WGS) entry which is preliminary data.</text>
</comment>
<dbReference type="EMBL" id="JABEQG010000038">
    <property type="protein sequence ID" value="MBB2157679.1"/>
    <property type="molecule type" value="Genomic_DNA"/>
</dbReference>